<name>A0AAW1SVW9_9CHLO</name>
<protein>
    <recommendedName>
        <fullName evidence="2">PWWP domain-containing protein</fullName>
    </recommendedName>
</protein>
<feature type="non-terminal residue" evidence="3">
    <location>
        <position position="294"/>
    </location>
</feature>
<dbReference type="Pfam" id="PF00855">
    <property type="entry name" value="PWWP"/>
    <property type="match status" value="1"/>
</dbReference>
<reference evidence="3 4" key="1">
    <citation type="journal article" date="2024" name="Nat. Commun.">
        <title>Phylogenomics reveals the evolutionary origins of lichenization in chlorophyte algae.</title>
        <authorList>
            <person name="Puginier C."/>
            <person name="Libourel C."/>
            <person name="Otte J."/>
            <person name="Skaloud P."/>
            <person name="Haon M."/>
            <person name="Grisel S."/>
            <person name="Petersen M."/>
            <person name="Berrin J.G."/>
            <person name="Delaux P.M."/>
            <person name="Dal Grande F."/>
            <person name="Keller J."/>
        </authorList>
    </citation>
    <scope>NUCLEOTIDE SEQUENCE [LARGE SCALE GENOMIC DNA]</scope>
    <source>
        <strain evidence="3 4">SAG 2523</strain>
    </source>
</reference>
<proteinExistence type="predicted"/>
<dbReference type="EMBL" id="JALJOV010000905">
    <property type="protein sequence ID" value="KAK9858851.1"/>
    <property type="molecule type" value="Genomic_DNA"/>
</dbReference>
<dbReference type="InterPro" id="IPR000313">
    <property type="entry name" value="PWWP_dom"/>
</dbReference>
<evidence type="ECO:0000256" key="1">
    <source>
        <dbReference type="SAM" id="MobiDB-lite"/>
    </source>
</evidence>
<dbReference type="PANTHER" id="PTHR10688:SF5">
    <property type="entry name" value="PWWP DOMAIN-CONTAINING PROTEIN 1-RELATED"/>
    <property type="match status" value="1"/>
</dbReference>
<feature type="compositionally biased region" description="Basic residues" evidence="1">
    <location>
        <begin position="197"/>
        <end position="213"/>
    </location>
</feature>
<feature type="region of interest" description="Disordered" evidence="1">
    <location>
        <begin position="104"/>
        <end position="138"/>
    </location>
</feature>
<evidence type="ECO:0000259" key="2">
    <source>
        <dbReference type="PROSITE" id="PS50812"/>
    </source>
</evidence>
<dbReference type="CDD" id="cd05162">
    <property type="entry name" value="PWWP"/>
    <property type="match status" value="1"/>
</dbReference>
<feature type="domain" description="PWWP" evidence="2">
    <location>
        <begin position="13"/>
        <end position="65"/>
    </location>
</feature>
<organism evidence="3 4">
    <name type="scientific">Apatococcus fuscideae</name>
    <dbReference type="NCBI Taxonomy" id="2026836"/>
    <lineage>
        <taxon>Eukaryota</taxon>
        <taxon>Viridiplantae</taxon>
        <taxon>Chlorophyta</taxon>
        <taxon>core chlorophytes</taxon>
        <taxon>Trebouxiophyceae</taxon>
        <taxon>Chlorellales</taxon>
        <taxon>Chlorellaceae</taxon>
        <taxon>Apatococcus</taxon>
    </lineage>
</organism>
<feature type="compositionally biased region" description="Acidic residues" evidence="1">
    <location>
        <begin position="244"/>
        <end position="254"/>
    </location>
</feature>
<comment type="caution">
    <text evidence="3">The sequence shown here is derived from an EMBL/GenBank/DDBJ whole genome shotgun (WGS) entry which is preliminary data.</text>
</comment>
<sequence>MPPGKSPSSKRRVGDLVWAVVRGYPNWPGQIMDQNTAPARVHDSRKPGDNILVSFFADASYGWFPDGNLHDFDARYDEFKDQKSSKAAGSKNFGKAVAEAKELLDKRAGRKPATDLQPTDFLDPTSFPDDPAEEPAEQTQLPWMLEPNAQHWQAASAASCLDWIRAAVALTTAQAREEGEEEGHKQLLHAWDQSRRNGPKSRRKGGRALKTLKRAAEEDAPSEGRSEKKKKRRKTLDISKMEVDPSDAGDESAAGDEAPAPESEERPVQKRPGRKAVQKAQAGFDQPLESPEAK</sequence>
<dbReference type="SUPFAM" id="SSF63748">
    <property type="entry name" value="Tudor/PWWP/MBT"/>
    <property type="match status" value="1"/>
</dbReference>
<dbReference type="PROSITE" id="PS50812">
    <property type="entry name" value="PWWP"/>
    <property type="match status" value="1"/>
</dbReference>
<dbReference type="PANTHER" id="PTHR10688">
    <property type="entry name" value="PWWP DOMAIN-CONTAINING PROTEIN"/>
    <property type="match status" value="1"/>
</dbReference>
<dbReference type="AlphaFoldDB" id="A0AAW1SVW9"/>
<dbReference type="Proteomes" id="UP001485043">
    <property type="component" value="Unassembled WGS sequence"/>
</dbReference>
<feature type="region of interest" description="Disordered" evidence="1">
    <location>
        <begin position="176"/>
        <end position="294"/>
    </location>
</feature>
<dbReference type="InterPro" id="IPR052657">
    <property type="entry name" value="PDP_family_Arabidopsis"/>
</dbReference>
<gene>
    <name evidence="3" type="ORF">WJX84_011510</name>
</gene>
<accession>A0AAW1SVW9</accession>
<dbReference type="Gene3D" id="2.30.30.140">
    <property type="match status" value="1"/>
</dbReference>
<dbReference type="SMART" id="SM00293">
    <property type="entry name" value="PWWP"/>
    <property type="match status" value="1"/>
</dbReference>
<keyword evidence="4" id="KW-1185">Reference proteome</keyword>
<evidence type="ECO:0000313" key="4">
    <source>
        <dbReference type="Proteomes" id="UP001485043"/>
    </source>
</evidence>
<feature type="compositionally biased region" description="Basic and acidic residues" evidence="1">
    <location>
        <begin position="214"/>
        <end position="226"/>
    </location>
</feature>
<evidence type="ECO:0000313" key="3">
    <source>
        <dbReference type="EMBL" id="KAK9858851.1"/>
    </source>
</evidence>